<keyword evidence="2" id="KW-0812">Transmembrane</keyword>
<feature type="region of interest" description="Disordered" evidence="1">
    <location>
        <begin position="1"/>
        <end position="22"/>
    </location>
</feature>
<evidence type="ECO:0000313" key="4">
    <source>
        <dbReference type="EMBL" id="TDP95590.1"/>
    </source>
</evidence>
<accession>A0A4R6S715</accession>
<gene>
    <name evidence="4" type="ORF">EDF62_0280</name>
</gene>
<feature type="transmembrane region" description="Helical" evidence="2">
    <location>
        <begin position="45"/>
        <end position="66"/>
    </location>
</feature>
<feature type="region of interest" description="Disordered" evidence="1">
    <location>
        <begin position="74"/>
        <end position="95"/>
    </location>
</feature>
<feature type="domain" description="LytR/CpsA/Psr regulator C-terminal" evidence="3">
    <location>
        <begin position="99"/>
        <end position="188"/>
    </location>
</feature>
<evidence type="ECO:0000256" key="2">
    <source>
        <dbReference type="SAM" id="Phobius"/>
    </source>
</evidence>
<sequence length="256" mass="26407">MAKRTEDAGVRRGTRQDYPEDRFDRVERTGRVGAHRVTARPRYTWQYIIAALLGFAVLTTLGVLTVHTIGDSGKLPISGTSPSSTAEQSAPEAKLDPDATVAILNGTTTENLAAALDQIISTEKWGSILFSGSAAESNVEISAVFYSDPADAPAAAGLAAKLGGLSTYTTSDYDSYNAKLVVLLGADYQGPGLAEAAEMTATAAATPGGEISMGNETVPEGTPEIDPATGWEIDPATGFPIDPATGLATDPAAATS</sequence>
<dbReference type="AlphaFoldDB" id="A0A4R6S715"/>
<keyword evidence="5" id="KW-1185">Reference proteome</keyword>
<reference evidence="4 5" key="1">
    <citation type="submission" date="2019-03" db="EMBL/GenBank/DDBJ databases">
        <title>Genomic analyses of the natural microbiome of Caenorhabditis elegans.</title>
        <authorList>
            <person name="Samuel B."/>
        </authorList>
    </citation>
    <scope>NUCLEOTIDE SEQUENCE [LARGE SCALE GENOMIC DNA]</scope>
    <source>
        <strain evidence="4 5">JUb18</strain>
    </source>
</reference>
<evidence type="ECO:0000313" key="5">
    <source>
        <dbReference type="Proteomes" id="UP000295601"/>
    </source>
</evidence>
<dbReference type="Proteomes" id="UP000295601">
    <property type="component" value="Unassembled WGS sequence"/>
</dbReference>
<dbReference type="InterPro" id="IPR027381">
    <property type="entry name" value="LytR/CpsA/Psr_C"/>
</dbReference>
<protein>
    <submittedName>
        <fullName evidence="4">LytR cell envelope-related transcriptional attenuator</fullName>
    </submittedName>
</protein>
<evidence type="ECO:0000256" key="1">
    <source>
        <dbReference type="SAM" id="MobiDB-lite"/>
    </source>
</evidence>
<organism evidence="4 5">
    <name type="scientific">Leucobacter luti</name>
    <dbReference type="NCBI Taxonomy" id="340320"/>
    <lineage>
        <taxon>Bacteria</taxon>
        <taxon>Bacillati</taxon>
        <taxon>Actinomycetota</taxon>
        <taxon>Actinomycetes</taxon>
        <taxon>Micrococcales</taxon>
        <taxon>Microbacteriaceae</taxon>
        <taxon>Leucobacter</taxon>
    </lineage>
</organism>
<evidence type="ECO:0000259" key="3">
    <source>
        <dbReference type="Pfam" id="PF13399"/>
    </source>
</evidence>
<name>A0A4R6S715_9MICO</name>
<comment type="caution">
    <text evidence="4">The sequence shown here is derived from an EMBL/GenBank/DDBJ whole genome shotgun (WGS) entry which is preliminary data.</text>
</comment>
<keyword evidence="2" id="KW-1133">Transmembrane helix</keyword>
<dbReference type="Pfam" id="PF13399">
    <property type="entry name" value="LytR_C"/>
    <property type="match status" value="1"/>
</dbReference>
<dbReference type="Gene3D" id="3.30.70.2390">
    <property type="match status" value="1"/>
</dbReference>
<feature type="compositionally biased region" description="Polar residues" evidence="1">
    <location>
        <begin position="78"/>
        <end position="88"/>
    </location>
</feature>
<keyword evidence="2" id="KW-0472">Membrane</keyword>
<feature type="region of interest" description="Disordered" evidence="1">
    <location>
        <begin position="220"/>
        <end position="256"/>
    </location>
</feature>
<proteinExistence type="predicted"/>
<dbReference type="EMBL" id="SNYA01000001">
    <property type="protein sequence ID" value="TDP95590.1"/>
    <property type="molecule type" value="Genomic_DNA"/>
</dbReference>
<dbReference type="RefSeq" id="WP_166644221.1">
    <property type="nucleotide sequence ID" value="NZ_CP080492.1"/>
</dbReference>